<feature type="transmembrane region" description="Helical" evidence="6">
    <location>
        <begin position="261"/>
        <end position="286"/>
    </location>
</feature>
<feature type="domain" description="ABC3 transporter permease C-terminal" evidence="7">
    <location>
        <begin position="267"/>
        <end position="379"/>
    </location>
</feature>
<keyword evidence="4 6" id="KW-1133">Transmembrane helix</keyword>
<dbReference type="Proteomes" id="UP001575105">
    <property type="component" value="Unassembled WGS sequence"/>
</dbReference>
<keyword evidence="5 6" id="KW-0472">Membrane</keyword>
<proteinExistence type="predicted"/>
<dbReference type="InterPro" id="IPR051125">
    <property type="entry name" value="ABC-4/HrtB_transporter"/>
</dbReference>
<organism evidence="9 10">
    <name type="scientific">Natronomicrosphaera hydrolytica</name>
    <dbReference type="NCBI Taxonomy" id="3242702"/>
    <lineage>
        <taxon>Bacteria</taxon>
        <taxon>Pseudomonadati</taxon>
        <taxon>Planctomycetota</taxon>
        <taxon>Phycisphaerae</taxon>
        <taxon>Phycisphaerales</taxon>
        <taxon>Phycisphaeraceae</taxon>
        <taxon>Natronomicrosphaera</taxon>
    </lineage>
</organism>
<dbReference type="InterPro" id="IPR025857">
    <property type="entry name" value="MacB_PCD"/>
</dbReference>
<dbReference type="Pfam" id="PF12704">
    <property type="entry name" value="MacB_PCD"/>
    <property type="match status" value="1"/>
</dbReference>
<accession>A0ABV4U3G7</accession>
<evidence type="ECO:0000313" key="9">
    <source>
        <dbReference type="EMBL" id="MFA9478141.1"/>
    </source>
</evidence>
<dbReference type="PANTHER" id="PTHR43738">
    <property type="entry name" value="ABC TRANSPORTER, MEMBRANE PROTEIN"/>
    <property type="match status" value="1"/>
</dbReference>
<keyword evidence="10" id="KW-1185">Reference proteome</keyword>
<evidence type="ECO:0000313" key="10">
    <source>
        <dbReference type="Proteomes" id="UP001575105"/>
    </source>
</evidence>
<evidence type="ECO:0000256" key="5">
    <source>
        <dbReference type="ARBA" id="ARBA00023136"/>
    </source>
</evidence>
<comment type="subcellular location">
    <subcellularLocation>
        <location evidence="1">Cell membrane</location>
        <topology evidence="1">Multi-pass membrane protein</topology>
    </subcellularLocation>
</comment>
<gene>
    <name evidence="9" type="ORF">ACERK3_07500</name>
</gene>
<protein>
    <submittedName>
        <fullName evidence="9">ABC transporter permease</fullName>
    </submittedName>
</protein>
<evidence type="ECO:0000259" key="7">
    <source>
        <dbReference type="Pfam" id="PF02687"/>
    </source>
</evidence>
<evidence type="ECO:0000256" key="6">
    <source>
        <dbReference type="SAM" id="Phobius"/>
    </source>
</evidence>
<dbReference type="PANTHER" id="PTHR43738:SF3">
    <property type="entry name" value="ABC TRANSPORTER PERMEASE"/>
    <property type="match status" value="1"/>
</dbReference>
<evidence type="ECO:0000259" key="8">
    <source>
        <dbReference type="Pfam" id="PF12704"/>
    </source>
</evidence>
<dbReference type="RefSeq" id="WP_425345068.1">
    <property type="nucleotide sequence ID" value="NZ_JBGUBD010000004.1"/>
</dbReference>
<evidence type="ECO:0000256" key="2">
    <source>
        <dbReference type="ARBA" id="ARBA00022475"/>
    </source>
</evidence>
<dbReference type="EMBL" id="JBGUBD010000004">
    <property type="protein sequence ID" value="MFA9478141.1"/>
    <property type="molecule type" value="Genomic_DNA"/>
</dbReference>
<reference evidence="9 10" key="1">
    <citation type="submission" date="2024-08" db="EMBL/GenBank/DDBJ databases">
        <title>Whole-genome sequencing of halo(alkali)philic microorganisms from hypersaline lakes.</title>
        <authorList>
            <person name="Sorokin D.Y."/>
            <person name="Merkel A.Y."/>
            <person name="Messina E."/>
            <person name="Yakimov M."/>
        </authorList>
    </citation>
    <scope>NUCLEOTIDE SEQUENCE [LARGE SCALE GENOMIC DNA]</scope>
    <source>
        <strain evidence="9 10">AB-hyl4</strain>
    </source>
</reference>
<evidence type="ECO:0000256" key="4">
    <source>
        <dbReference type="ARBA" id="ARBA00022989"/>
    </source>
</evidence>
<comment type="caution">
    <text evidence="9">The sequence shown here is derived from an EMBL/GenBank/DDBJ whole genome shotgun (WGS) entry which is preliminary data.</text>
</comment>
<name>A0ABV4U3G7_9BACT</name>
<evidence type="ECO:0000256" key="3">
    <source>
        <dbReference type="ARBA" id="ARBA00022692"/>
    </source>
</evidence>
<sequence length="388" mass="41014">MRWLPWEYAVRNMGRSPLRLALMVGGSALVVLLVLTAAGFVRGMNSSLQTSGSPDNVIILAAGSEESVERSEISAGVVSVIGSSVAGLRSTAGVDYVSPEIHLDARLHHEPDDERPLPVALRGVTPEALLVHRQVRLVHGHWPEAGQDQVLVGRYALHRLDLPEGEAVLGRTLYFDGRPWTVTGVLASPGSAIDSEVWVPLDVLQTATRRQTLSCVIITLGEAELVDVELFATRRLDLEIVAMSEPAYYAQVATFYRPIQLMTLATAGLIGIGGLFGGLNTLYAAFAARVREFATLQTLGFSRRAILLSLVQEAVLATTAGGLLAAAVALLALDGLAVRFAMGTVGLQIDSLVLAIGLVTALGLGLVGALPPAIACLRLPITTALKAV</sequence>
<feature type="transmembrane region" description="Helical" evidence="6">
    <location>
        <begin position="307"/>
        <end position="332"/>
    </location>
</feature>
<keyword evidence="2" id="KW-1003">Cell membrane</keyword>
<keyword evidence="3 6" id="KW-0812">Transmembrane</keyword>
<dbReference type="InterPro" id="IPR003838">
    <property type="entry name" value="ABC3_permease_C"/>
</dbReference>
<feature type="transmembrane region" description="Helical" evidence="6">
    <location>
        <begin position="352"/>
        <end position="377"/>
    </location>
</feature>
<feature type="domain" description="MacB-like periplasmic core" evidence="8">
    <location>
        <begin position="21"/>
        <end position="223"/>
    </location>
</feature>
<dbReference type="Pfam" id="PF02687">
    <property type="entry name" value="FtsX"/>
    <property type="match status" value="1"/>
</dbReference>
<feature type="transmembrane region" description="Helical" evidence="6">
    <location>
        <begin position="20"/>
        <end position="41"/>
    </location>
</feature>
<evidence type="ECO:0000256" key="1">
    <source>
        <dbReference type="ARBA" id="ARBA00004651"/>
    </source>
</evidence>